<organism evidence="1 2">
    <name type="scientific">Candidatus Nitrosocosmicus arcticus</name>
    <dbReference type="NCBI Taxonomy" id="2035267"/>
    <lineage>
        <taxon>Archaea</taxon>
        <taxon>Nitrososphaerota</taxon>
        <taxon>Nitrososphaeria</taxon>
        <taxon>Nitrososphaerales</taxon>
        <taxon>Nitrososphaeraceae</taxon>
        <taxon>Candidatus Nitrosocosmicus</taxon>
    </lineage>
</organism>
<dbReference type="RefSeq" id="WP_186434263.1">
    <property type="nucleotide sequence ID" value="NZ_ML675589.1"/>
</dbReference>
<evidence type="ECO:0000313" key="2">
    <source>
        <dbReference type="Proteomes" id="UP000315289"/>
    </source>
</evidence>
<sequence>MVVDNPATEFGNSQVNNIKQEVSKELVEYGGLEVSDLRPKLKHTRSYEI</sequence>
<evidence type="ECO:0000313" key="1">
    <source>
        <dbReference type="EMBL" id="TVP39549.1"/>
    </source>
</evidence>
<keyword evidence="2" id="KW-1185">Reference proteome</keyword>
<dbReference type="AlphaFoldDB" id="A0A557SSG8"/>
<dbReference type="Proteomes" id="UP000315289">
    <property type="component" value="Unassembled WGS sequence"/>
</dbReference>
<dbReference type="EMBL" id="VOAH01000014">
    <property type="protein sequence ID" value="TVP39549.1"/>
    <property type="molecule type" value="Genomic_DNA"/>
</dbReference>
<protein>
    <submittedName>
        <fullName evidence="1">Uncharacterized protein</fullName>
    </submittedName>
</protein>
<accession>A0A557SSG8</accession>
<name>A0A557SSG8_9ARCH</name>
<proteinExistence type="predicted"/>
<comment type="caution">
    <text evidence="1">The sequence shown here is derived from an EMBL/GenBank/DDBJ whole genome shotgun (WGS) entry which is preliminary data.</text>
</comment>
<gene>
    <name evidence="1" type="ORF">NARC_140004</name>
</gene>
<reference evidence="1 2" key="1">
    <citation type="journal article" date="2019" name="Front. Microbiol.">
        <title>Ammonia Oxidation by the Arctic Terrestrial Thaumarchaeote Candidatus Nitrosocosmicus arcticus Is Stimulated by Increasing Temperatures.</title>
        <authorList>
            <person name="Alves R.J.E."/>
            <person name="Kerou M."/>
            <person name="Zappe A."/>
            <person name="Bittner R."/>
            <person name="Abby S.S."/>
            <person name="Schmidt H.A."/>
            <person name="Pfeifer K."/>
            <person name="Schleper C."/>
        </authorList>
    </citation>
    <scope>NUCLEOTIDE SEQUENCE [LARGE SCALE GENOMIC DNA]</scope>
    <source>
        <strain evidence="1 2">Kfb</strain>
    </source>
</reference>